<accession>A0A5N4B118</accession>
<evidence type="ECO:0000256" key="1">
    <source>
        <dbReference type="ARBA" id="ARBA00011764"/>
    </source>
</evidence>
<evidence type="ECO:0000256" key="2">
    <source>
        <dbReference type="ARBA" id="ARBA00016807"/>
    </source>
</evidence>
<dbReference type="InParanoid" id="A0A5N4B118"/>
<gene>
    <name evidence="8" type="ORF">PPYR_00213</name>
</gene>
<feature type="domain" description="Myb/SANT-like DNA-binding" evidence="7">
    <location>
        <begin position="11"/>
        <end position="83"/>
    </location>
</feature>
<dbReference type="PANTHER" id="PTHR23098:SF23">
    <property type="entry name" value="MYB-RELATED TRANSCRIPTION FACTOR, PARTNER OF PROFILIN-LIKE ISOFORM X2-RELATED"/>
    <property type="match status" value="1"/>
</dbReference>
<evidence type="ECO:0000259" key="7">
    <source>
        <dbReference type="Pfam" id="PF13873"/>
    </source>
</evidence>
<sequence length="180" mass="19671">MSTQITSKKARSSKITAGQYSLYLEELQANESFRTNKFKNPSILDETWNSLAVKLNAAGGPIKTVPQWKERFADWKCNVRKKARKLELSRVRTGGGPPDVPLSDLENRLLNLSGRAVVNGIEGIRELGYAVEPPPAVQPPPAVKPPPAVYPPAAVRAPATKKKLTLAASVRTLMDDATRD</sequence>
<protein>
    <recommendedName>
        <fullName evidence="2">Regulatory protein zeste</fullName>
    </recommendedName>
</protein>
<dbReference type="Pfam" id="PF13873">
    <property type="entry name" value="Myb_DNA-bind_5"/>
    <property type="match status" value="1"/>
</dbReference>
<feature type="region of interest" description="Disordered" evidence="6">
    <location>
        <begin position="132"/>
        <end position="161"/>
    </location>
</feature>
<dbReference type="InterPro" id="IPR028002">
    <property type="entry name" value="Myb_DNA-bind_5"/>
</dbReference>
<keyword evidence="4" id="KW-0804">Transcription</keyword>
<dbReference type="Proteomes" id="UP000327044">
    <property type="component" value="Unassembled WGS sequence"/>
</dbReference>
<dbReference type="EMBL" id="VVIM01000001">
    <property type="protein sequence ID" value="KAB0803243.1"/>
    <property type="molecule type" value="Genomic_DNA"/>
</dbReference>
<comment type="function">
    <text evidence="5">Involved in transvection phenomena (= synapsis-dependent gene expression), where the synaptic pairing of chromosomes carrying genes with which zeste interacts influences the expression of these genes. Zeste binds to DNA and stimulates transcription from a nearby promoter.</text>
</comment>
<evidence type="ECO:0000256" key="6">
    <source>
        <dbReference type="SAM" id="MobiDB-lite"/>
    </source>
</evidence>
<evidence type="ECO:0000256" key="3">
    <source>
        <dbReference type="ARBA" id="ARBA00023015"/>
    </source>
</evidence>
<name>A0A5N4B118_PHOPY</name>
<evidence type="ECO:0000313" key="9">
    <source>
        <dbReference type="Proteomes" id="UP000327044"/>
    </source>
</evidence>
<comment type="caution">
    <text evidence="8">The sequence shown here is derived from an EMBL/GenBank/DDBJ whole genome shotgun (WGS) entry which is preliminary data.</text>
</comment>
<evidence type="ECO:0000256" key="5">
    <source>
        <dbReference type="ARBA" id="ARBA00025466"/>
    </source>
</evidence>
<reference evidence="8 9" key="1">
    <citation type="journal article" date="2018" name="Elife">
        <title>Firefly genomes illuminate parallel origins of bioluminescence in beetles.</title>
        <authorList>
            <person name="Fallon T.R."/>
            <person name="Lower S.E."/>
            <person name="Chang C.H."/>
            <person name="Bessho-Uehara M."/>
            <person name="Martin G.J."/>
            <person name="Bewick A.J."/>
            <person name="Behringer M."/>
            <person name="Debat H.J."/>
            <person name="Wong I."/>
            <person name="Day J.C."/>
            <person name="Suvorov A."/>
            <person name="Silva C.J."/>
            <person name="Stanger-Hall K.F."/>
            <person name="Hall D.W."/>
            <person name="Schmitz R.J."/>
            <person name="Nelson D.R."/>
            <person name="Lewis S.M."/>
            <person name="Shigenobu S."/>
            <person name="Bybee S.M."/>
            <person name="Larracuente A.M."/>
            <person name="Oba Y."/>
            <person name="Weng J.K."/>
        </authorList>
    </citation>
    <scope>NUCLEOTIDE SEQUENCE [LARGE SCALE GENOMIC DNA]</scope>
    <source>
        <strain evidence="8">1611_PpyrPB1</strain>
        <tissue evidence="8">Whole body</tissue>
    </source>
</reference>
<dbReference type="GO" id="GO:0005634">
    <property type="term" value="C:nucleus"/>
    <property type="evidence" value="ECO:0007669"/>
    <property type="project" value="TreeGrafter"/>
</dbReference>
<dbReference type="AlphaFoldDB" id="A0A5N4B118"/>
<keyword evidence="9" id="KW-1185">Reference proteome</keyword>
<dbReference type="PANTHER" id="PTHR23098">
    <property type="entry name" value="AGAP001331-PA-RELATED"/>
    <property type="match status" value="1"/>
</dbReference>
<organism evidence="8 9">
    <name type="scientific">Photinus pyralis</name>
    <name type="common">Common eastern firefly</name>
    <name type="synonym">Lampyris pyralis</name>
    <dbReference type="NCBI Taxonomy" id="7054"/>
    <lineage>
        <taxon>Eukaryota</taxon>
        <taxon>Metazoa</taxon>
        <taxon>Ecdysozoa</taxon>
        <taxon>Arthropoda</taxon>
        <taxon>Hexapoda</taxon>
        <taxon>Insecta</taxon>
        <taxon>Pterygota</taxon>
        <taxon>Neoptera</taxon>
        <taxon>Endopterygota</taxon>
        <taxon>Coleoptera</taxon>
        <taxon>Polyphaga</taxon>
        <taxon>Elateriformia</taxon>
        <taxon>Elateroidea</taxon>
        <taxon>Lampyridae</taxon>
        <taxon>Lampyrinae</taxon>
        <taxon>Photinus</taxon>
    </lineage>
</organism>
<keyword evidence="3" id="KW-0805">Transcription regulation</keyword>
<evidence type="ECO:0000313" key="8">
    <source>
        <dbReference type="EMBL" id="KAB0803243.1"/>
    </source>
</evidence>
<feature type="compositionally biased region" description="Pro residues" evidence="6">
    <location>
        <begin position="132"/>
        <end position="150"/>
    </location>
</feature>
<evidence type="ECO:0000256" key="4">
    <source>
        <dbReference type="ARBA" id="ARBA00023163"/>
    </source>
</evidence>
<proteinExistence type="predicted"/>
<comment type="subunit">
    <text evidence="1">Self-associates forming complexes of several hundred monomers.</text>
</comment>